<name>A0A6B0U8V1_IXORI</name>
<accession>A0A6B0U8V1</accession>
<reference evidence="2" key="1">
    <citation type="submission" date="2019-12" db="EMBL/GenBank/DDBJ databases">
        <title>An insight into the sialome of adult female Ixodes ricinus ticks feeding for 6 days.</title>
        <authorList>
            <person name="Perner J."/>
            <person name="Ribeiro J.M.C."/>
        </authorList>
    </citation>
    <scope>NUCLEOTIDE SEQUENCE</scope>
    <source>
        <strain evidence="2">Semi-engorged</strain>
        <tissue evidence="2">Salivary glands</tissue>
    </source>
</reference>
<protein>
    <submittedName>
        <fullName evidence="2">Putative secreted protein</fullName>
    </submittedName>
</protein>
<keyword evidence="1" id="KW-0732">Signal</keyword>
<feature type="signal peptide" evidence="1">
    <location>
        <begin position="1"/>
        <end position="29"/>
    </location>
</feature>
<sequence length="93" mass="10461">MRRTTRSNCWCSRTALLPVTWCWSSCVSARRAALLLRARNTAGIAFRASEILLSKTWLMQLQSTSRRRAELLTTESWLATWAIDGPGGTMRGS</sequence>
<organism evidence="2">
    <name type="scientific">Ixodes ricinus</name>
    <name type="common">Common tick</name>
    <name type="synonym">Acarus ricinus</name>
    <dbReference type="NCBI Taxonomy" id="34613"/>
    <lineage>
        <taxon>Eukaryota</taxon>
        <taxon>Metazoa</taxon>
        <taxon>Ecdysozoa</taxon>
        <taxon>Arthropoda</taxon>
        <taxon>Chelicerata</taxon>
        <taxon>Arachnida</taxon>
        <taxon>Acari</taxon>
        <taxon>Parasitiformes</taxon>
        <taxon>Ixodida</taxon>
        <taxon>Ixodoidea</taxon>
        <taxon>Ixodidae</taxon>
        <taxon>Ixodinae</taxon>
        <taxon>Ixodes</taxon>
    </lineage>
</organism>
<proteinExistence type="predicted"/>
<feature type="chain" id="PRO_5025450423" evidence="1">
    <location>
        <begin position="30"/>
        <end position="93"/>
    </location>
</feature>
<dbReference type="EMBL" id="GIFC01004748">
    <property type="protein sequence ID" value="MXU86831.1"/>
    <property type="molecule type" value="Transcribed_RNA"/>
</dbReference>
<dbReference type="AlphaFoldDB" id="A0A6B0U8V1"/>
<evidence type="ECO:0000256" key="1">
    <source>
        <dbReference type="SAM" id="SignalP"/>
    </source>
</evidence>
<evidence type="ECO:0000313" key="2">
    <source>
        <dbReference type="EMBL" id="MXU86831.1"/>
    </source>
</evidence>